<dbReference type="AlphaFoldDB" id="A0A223NTN9"/>
<evidence type="ECO:0000256" key="1">
    <source>
        <dbReference type="SAM" id="Phobius"/>
    </source>
</evidence>
<keyword evidence="1" id="KW-1133">Transmembrane helix</keyword>
<keyword evidence="1" id="KW-0812">Transmembrane</keyword>
<reference evidence="2 3" key="1">
    <citation type="submission" date="2017-08" db="EMBL/GenBank/DDBJ databases">
        <title>Complete genome sequence of Mucilaginibacter sp. strain BJC16-A31.</title>
        <authorList>
            <consortium name="Henan University of Science and Technology"/>
            <person name="You X."/>
        </authorList>
    </citation>
    <scope>NUCLEOTIDE SEQUENCE [LARGE SCALE GENOMIC DNA]</scope>
    <source>
        <strain evidence="2 3">BJC16-A31</strain>
    </source>
</reference>
<organism evidence="2 3">
    <name type="scientific">Mucilaginibacter xinganensis</name>
    <dbReference type="NCBI Taxonomy" id="1234841"/>
    <lineage>
        <taxon>Bacteria</taxon>
        <taxon>Pseudomonadati</taxon>
        <taxon>Bacteroidota</taxon>
        <taxon>Sphingobacteriia</taxon>
        <taxon>Sphingobacteriales</taxon>
        <taxon>Sphingobacteriaceae</taxon>
        <taxon>Mucilaginibacter</taxon>
    </lineage>
</organism>
<feature type="transmembrane region" description="Helical" evidence="1">
    <location>
        <begin position="6"/>
        <end position="23"/>
    </location>
</feature>
<name>A0A223NTN9_9SPHI</name>
<evidence type="ECO:0000313" key="3">
    <source>
        <dbReference type="Proteomes" id="UP000215002"/>
    </source>
</evidence>
<dbReference type="KEGG" id="muc:MuYL_1144"/>
<gene>
    <name evidence="2" type="ORF">MuYL_1144</name>
</gene>
<proteinExistence type="predicted"/>
<sequence length="65" mass="7398">MFIELFEIGALLAVLILPFFFPYKKKTGAVKIPADYNDTSEANYAINEHGFLEKIQHDKVKSHAN</sequence>
<protein>
    <submittedName>
        <fullName evidence="2">Uncharacterized protein</fullName>
    </submittedName>
</protein>
<accession>A0A223NTN9</accession>
<dbReference type="RefSeq" id="WP_094569557.1">
    <property type="nucleotide sequence ID" value="NZ_CP022743.1"/>
</dbReference>
<keyword evidence="3" id="KW-1185">Reference proteome</keyword>
<evidence type="ECO:0000313" key="2">
    <source>
        <dbReference type="EMBL" id="ASU33044.1"/>
    </source>
</evidence>
<dbReference type="EMBL" id="CP022743">
    <property type="protein sequence ID" value="ASU33044.1"/>
    <property type="molecule type" value="Genomic_DNA"/>
</dbReference>
<dbReference type="OrthoDB" id="799525at2"/>
<dbReference type="Proteomes" id="UP000215002">
    <property type="component" value="Chromosome"/>
</dbReference>
<keyword evidence="1" id="KW-0472">Membrane</keyword>